<evidence type="ECO:0000313" key="3">
    <source>
        <dbReference type="Proteomes" id="UP000419144"/>
    </source>
</evidence>
<organism evidence="2 3">
    <name type="scientific">Leishmania tarentolae</name>
    <name type="common">Sauroleishmania tarentolae</name>
    <dbReference type="NCBI Taxonomy" id="5689"/>
    <lineage>
        <taxon>Eukaryota</taxon>
        <taxon>Discoba</taxon>
        <taxon>Euglenozoa</taxon>
        <taxon>Kinetoplastea</taxon>
        <taxon>Metakinetoplastina</taxon>
        <taxon>Trypanosomatida</taxon>
        <taxon>Trypanosomatidae</taxon>
        <taxon>Leishmaniinae</taxon>
        <taxon>Leishmania</taxon>
        <taxon>lizard Leishmania</taxon>
    </lineage>
</organism>
<sequence>MRRLRRCMGAFDTCCSYGSLNSTPGFLGYRQNDPWKRTARRRQQRRLSRVYERPFSRWLQSRPPLSECRGRDVARVYETRPRGAATADVDVTLTCSSFTRELQRVFPWSLAYSLWQEQRQRQTSAPSAGSALPSIAVPEDGSVSSESPTVGEGYDWRHVFLCAVSLILHCHRPPPPFQRAL</sequence>
<gene>
    <name evidence="2" type="ORF">LtaPh_0204200</name>
</gene>
<dbReference type="EMBL" id="BLBS01000002">
    <property type="protein sequence ID" value="GET85484.1"/>
    <property type="molecule type" value="Genomic_DNA"/>
</dbReference>
<name>A0A640K908_LEITA</name>
<reference evidence="2" key="1">
    <citation type="submission" date="2019-11" db="EMBL/GenBank/DDBJ databases">
        <title>Leishmania tarentolae CDS.</title>
        <authorList>
            <person name="Goto Y."/>
            <person name="Yamagishi J."/>
        </authorList>
    </citation>
    <scope>NUCLEOTIDE SEQUENCE [LARGE SCALE GENOMIC DNA]</scope>
    <source>
        <strain evidence="2">Parrot Tar II</strain>
    </source>
</reference>
<protein>
    <submittedName>
        <fullName evidence="2">Uncharacterized protein</fullName>
    </submittedName>
</protein>
<dbReference type="Proteomes" id="UP000419144">
    <property type="component" value="Unassembled WGS sequence"/>
</dbReference>
<accession>A0A640K908</accession>
<dbReference type="VEuPathDB" id="TriTrypDB:LtaPh_0204200"/>
<evidence type="ECO:0000313" key="2">
    <source>
        <dbReference type="EMBL" id="GET85484.1"/>
    </source>
</evidence>
<proteinExistence type="predicted"/>
<keyword evidence="3" id="KW-1185">Reference proteome</keyword>
<evidence type="ECO:0000256" key="1">
    <source>
        <dbReference type="SAM" id="MobiDB-lite"/>
    </source>
</evidence>
<feature type="region of interest" description="Disordered" evidence="1">
    <location>
        <begin position="124"/>
        <end position="148"/>
    </location>
</feature>
<dbReference type="AlphaFoldDB" id="A0A640K908"/>
<comment type="caution">
    <text evidence="2">The sequence shown here is derived from an EMBL/GenBank/DDBJ whole genome shotgun (WGS) entry which is preliminary data.</text>
</comment>